<protein>
    <submittedName>
        <fullName evidence="2">Uncharacterized protein</fullName>
    </submittedName>
</protein>
<gene>
    <name evidence="2" type="ORF">EC910_11084</name>
</gene>
<dbReference type="AlphaFoldDB" id="A0A4R4BDD4"/>
<accession>A0A4R4BDD4</accession>
<evidence type="ECO:0000313" key="2">
    <source>
        <dbReference type="EMBL" id="TCW53851.1"/>
    </source>
</evidence>
<keyword evidence="1" id="KW-1133">Transmembrane helix</keyword>
<evidence type="ECO:0000313" key="3">
    <source>
        <dbReference type="Proteomes" id="UP000295285"/>
    </source>
</evidence>
<sequence length="58" mass="6826">MSDIIKLCIVLIVTLFLTFSIIAEFQKPQKDMFWFSIEVMFLLAGFLILKDYIVKHIT</sequence>
<feature type="transmembrane region" description="Helical" evidence="1">
    <location>
        <begin position="33"/>
        <end position="53"/>
    </location>
</feature>
<dbReference type="RefSeq" id="WP_001279977.1">
    <property type="nucleotide sequence ID" value="NZ_SMDF01000010.1"/>
</dbReference>
<keyword evidence="1" id="KW-0812">Transmembrane</keyword>
<comment type="caution">
    <text evidence="2">The sequence shown here is derived from an EMBL/GenBank/DDBJ whole genome shotgun (WGS) entry which is preliminary data.</text>
</comment>
<dbReference type="Proteomes" id="UP000295285">
    <property type="component" value="Unassembled WGS sequence"/>
</dbReference>
<name>A0A4R4BDD4_BACTU</name>
<evidence type="ECO:0000256" key="1">
    <source>
        <dbReference type="SAM" id="Phobius"/>
    </source>
</evidence>
<dbReference type="EMBL" id="SMDG01000010">
    <property type="protein sequence ID" value="TCW53851.1"/>
    <property type="molecule type" value="Genomic_DNA"/>
</dbReference>
<organism evidence="2 3">
    <name type="scientific">Bacillus thuringiensis</name>
    <dbReference type="NCBI Taxonomy" id="1428"/>
    <lineage>
        <taxon>Bacteria</taxon>
        <taxon>Bacillati</taxon>
        <taxon>Bacillota</taxon>
        <taxon>Bacilli</taxon>
        <taxon>Bacillales</taxon>
        <taxon>Bacillaceae</taxon>
        <taxon>Bacillus</taxon>
        <taxon>Bacillus cereus group</taxon>
    </lineage>
</organism>
<keyword evidence="1" id="KW-0472">Membrane</keyword>
<reference evidence="2 3" key="1">
    <citation type="submission" date="2019-03" db="EMBL/GenBank/DDBJ databases">
        <title>Above-ground endophytic microbial communities from plants in different locations in the United States.</title>
        <authorList>
            <person name="Frank C."/>
        </authorList>
    </citation>
    <scope>NUCLEOTIDE SEQUENCE [LARGE SCALE GENOMIC DNA]</scope>
    <source>
        <strain evidence="2 3">LP_2_YM</strain>
    </source>
</reference>
<proteinExistence type="predicted"/>